<gene>
    <name evidence="1" type="ORF">MGWOODY_Mmi1641</name>
</gene>
<name>A0A160VE95_9ZZZZ</name>
<sequence>MVTQRDPNDPRQLSLFGELPRSSNPSIATFPEFDQALNNLIKLSDLGAFIELNIQGFEKGYTLNLSEAIIPKDFLKLPDNYSPITVQLFSHDLRNEIKKLAYEIKAFFTQRNSFKTSFGYFLFRSDFSNWKQYLTAKKEHINEHLNKEFSGGSYGRYFLEHFSQGYEFIESVADITAPWEYRKKLLLKDIQECRKQMLSNNTTLANLKPTELDFPFSLMVFKTMHIPMVLHHYQSQIQIHSRFKTIHLEYLIDMDINTIEDIRKLADSL</sequence>
<dbReference type="AlphaFoldDB" id="A0A160VE95"/>
<protein>
    <submittedName>
        <fullName evidence="1">Uncharacterized protein</fullName>
    </submittedName>
</protein>
<evidence type="ECO:0000313" key="1">
    <source>
        <dbReference type="EMBL" id="CUV08542.1"/>
    </source>
</evidence>
<organism evidence="1">
    <name type="scientific">hydrothermal vent metagenome</name>
    <dbReference type="NCBI Taxonomy" id="652676"/>
    <lineage>
        <taxon>unclassified sequences</taxon>
        <taxon>metagenomes</taxon>
        <taxon>ecological metagenomes</taxon>
    </lineage>
</organism>
<reference evidence="1" key="1">
    <citation type="submission" date="2015-10" db="EMBL/GenBank/DDBJ databases">
        <authorList>
            <person name="Gilbert D.G."/>
        </authorList>
    </citation>
    <scope>NUCLEOTIDE SEQUENCE</scope>
</reference>
<dbReference type="EMBL" id="FAXC01000082">
    <property type="protein sequence ID" value="CUV08542.1"/>
    <property type="molecule type" value="Genomic_DNA"/>
</dbReference>
<accession>A0A160VE95</accession>
<proteinExistence type="predicted"/>